<feature type="transmembrane region" description="Helical" evidence="1">
    <location>
        <begin position="343"/>
        <end position="361"/>
    </location>
</feature>
<dbReference type="InterPro" id="IPR036259">
    <property type="entry name" value="MFS_trans_sf"/>
</dbReference>
<sequence length="366" mass="39510">MKIQKDDASVFALAFLVEQGFSMVSFSVPLYARSLGATQALVGAISSGFGLTYIISALFSSFLLKSLSAIRKKLLVLLCAYAFVVLFYLTIKTPAYLFFVRALEGFVLGLLFPLTDTLPALYGEKRKSRLLSSYNTGWSVAYLTSPPLASLVIVVFGFSWVFVLACALVVLSALFVLSFKTIEQKDPIVKVEKRSYTPIVFPAISSTFVVGVLLSLYPVYLVIHGFSYTLVGFLLSLYALSRTVTFLFSHRIVSVLSVNAFGALGCVALFAVVIPYFELSVLSQLVMMALMGFGVGALFYAGLSNALPEGGVARTNVFEVALGAGLFLGPAVGGAVSVREPKLIYLLSAVLPALYLLYLAIRRKGS</sequence>
<accession>A0A2R6AC34</accession>
<dbReference type="SUPFAM" id="SSF103473">
    <property type="entry name" value="MFS general substrate transporter"/>
    <property type="match status" value="1"/>
</dbReference>
<keyword evidence="1" id="KW-0472">Membrane</keyword>
<evidence type="ECO:0000313" key="3">
    <source>
        <dbReference type="EMBL" id="PSN83950.1"/>
    </source>
</evidence>
<evidence type="ECO:0000313" key="4">
    <source>
        <dbReference type="Proteomes" id="UP000240880"/>
    </source>
</evidence>
<proteinExistence type="predicted"/>
<dbReference type="Gene3D" id="1.20.1250.20">
    <property type="entry name" value="MFS general substrate transporter like domains"/>
    <property type="match status" value="2"/>
</dbReference>
<organism evidence="3 4">
    <name type="scientific">Candidatus Marsarchaeota G1 archaeon OSP_D</name>
    <dbReference type="NCBI Taxonomy" id="1978155"/>
    <lineage>
        <taxon>Archaea</taxon>
        <taxon>Candidatus Marsarchaeota</taxon>
        <taxon>Candidatus Marsarchaeota group 1</taxon>
    </lineage>
</organism>
<keyword evidence="1" id="KW-0812">Transmembrane</keyword>
<dbReference type="InterPro" id="IPR020846">
    <property type="entry name" value="MFS_dom"/>
</dbReference>
<comment type="caution">
    <text evidence="3">The sequence shown here is derived from an EMBL/GenBank/DDBJ whole genome shotgun (WGS) entry which is preliminary data.</text>
</comment>
<name>A0A2R6AC34_9ARCH</name>
<dbReference type="Proteomes" id="UP000240880">
    <property type="component" value="Unassembled WGS sequence"/>
</dbReference>
<evidence type="ECO:0000256" key="1">
    <source>
        <dbReference type="SAM" id="Phobius"/>
    </source>
</evidence>
<feature type="transmembrane region" description="Helical" evidence="1">
    <location>
        <begin position="223"/>
        <end position="240"/>
    </location>
</feature>
<reference evidence="3 4" key="1">
    <citation type="submission" date="2017-04" db="EMBL/GenBank/DDBJ databases">
        <title>Novel microbial lineages endemic to geothermal iron-oxide mats fill important gaps in the evolutionary history of Archaea.</title>
        <authorList>
            <person name="Jay Z.J."/>
            <person name="Beam J.P."/>
            <person name="Dlakic M."/>
            <person name="Rusch D.B."/>
            <person name="Kozubal M.A."/>
            <person name="Inskeep W.P."/>
        </authorList>
    </citation>
    <scope>NUCLEOTIDE SEQUENCE [LARGE SCALE GENOMIC DNA]</scope>
    <source>
        <strain evidence="3">OSP_D</strain>
    </source>
</reference>
<evidence type="ECO:0000259" key="2">
    <source>
        <dbReference type="PROSITE" id="PS50850"/>
    </source>
</evidence>
<dbReference type="PROSITE" id="PS50850">
    <property type="entry name" value="MFS"/>
    <property type="match status" value="1"/>
</dbReference>
<dbReference type="PANTHER" id="PTHR23531">
    <property type="entry name" value="QUINOLENE RESISTANCE PROTEIN NORA"/>
    <property type="match status" value="1"/>
</dbReference>
<dbReference type="InterPro" id="IPR052714">
    <property type="entry name" value="MFS_Exporter"/>
</dbReference>
<feature type="transmembrane region" description="Helical" evidence="1">
    <location>
        <begin position="97"/>
        <end position="115"/>
    </location>
</feature>
<feature type="transmembrane region" description="Helical" evidence="1">
    <location>
        <begin position="12"/>
        <end position="32"/>
    </location>
</feature>
<protein>
    <recommendedName>
        <fullName evidence="2">Major facilitator superfamily (MFS) profile domain-containing protein</fullName>
    </recommendedName>
</protein>
<feature type="transmembrane region" description="Helical" evidence="1">
    <location>
        <begin position="160"/>
        <end position="179"/>
    </location>
</feature>
<dbReference type="InterPro" id="IPR011701">
    <property type="entry name" value="MFS"/>
</dbReference>
<dbReference type="AlphaFoldDB" id="A0A2R6AC34"/>
<feature type="transmembrane region" description="Helical" evidence="1">
    <location>
        <begin position="282"/>
        <end position="303"/>
    </location>
</feature>
<dbReference type="GO" id="GO:0022857">
    <property type="term" value="F:transmembrane transporter activity"/>
    <property type="evidence" value="ECO:0007669"/>
    <property type="project" value="InterPro"/>
</dbReference>
<gene>
    <name evidence="3" type="ORF">B9Q01_02905</name>
</gene>
<feature type="transmembrane region" description="Helical" evidence="1">
    <location>
        <begin position="136"/>
        <end position="154"/>
    </location>
</feature>
<feature type="transmembrane region" description="Helical" evidence="1">
    <location>
        <begin position="74"/>
        <end position="91"/>
    </location>
</feature>
<feature type="transmembrane region" description="Helical" evidence="1">
    <location>
        <begin position="252"/>
        <end position="276"/>
    </location>
</feature>
<feature type="domain" description="Major facilitator superfamily (MFS) profile" evidence="2">
    <location>
        <begin position="6"/>
        <end position="366"/>
    </location>
</feature>
<feature type="transmembrane region" description="Helical" evidence="1">
    <location>
        <begin position="199"/>
        <end position="217"/>
    </location>
</feature>
<dbReference type="EMBL" id="NEXC01000011">
    <property type="protein sequence ID" value="PSN83950.1"/>
    <property type="molecule type" value="Genomic_DNA"/>
</dbReference>
<dbReference type="Pfam" id="PF07690">
    <property type="entry name" value="MFS_1"/>
    <property type="match status" value="1"/>
</dbReference>
<feature type="transmembrane region" description="Helical" evidence="1">
    <location>
        <begin position="38"/>
        <end position="62"/>
    </location>
</feature>
<keyword evidence="1" id="KW-1133">Transmembrane helix</keyword>
<dbReference type="PANTHER" id="PTHR23531:SF1">
    <property type="entry name" value="QUINOLENE RESISTANCE PROTEIN NORA"/>
    <property type="match status" value="1"/>
</dbReference>
<feature type="transmembrane region" description="Helical" evidence="1">
    <location>
        <begin position="315"/>
        <end position="337"/>
    </location>
</feature>